<name>A0A9X7U4R8_SPHYA</name>
<proteinExistence type="predicted"/>
<accession>A0A9X7U4R8</accession>
<reference evidence="1 2" key="1">
    <citation type="submission" date="2020-07" db="EMBL/GenBank/DDBJ databases">
        <title>Whole genome sequence of Sphingobium yanoikuyae A3.</title>
        <authorList>
            <person name="Han S.-S."/>
        </authorList>
    </citation>
    <scope>NUCLEOTIDE SEQUENCE [LARGE SCALE GENOMIC DNA]</scope>
    <source>
        <strain evidence="1 2">A3</strain>
    </source>
</reference>
<organism evidence="1 2">
    <name type="scientific">Sphingobium yanoikuyae</name>
    <name type="common">Sphingomonas yanoikuyae</name>
    <dbReference type="NCBI Taxonomy" id="13690"/>
    <lineage>
        <taxon>Bacteria</taxon>
        <taxon>Pseudomonadati</taxon>
        <taxon>Pseudomonadota</taxon>
        <taxon>Alphaproteobacteria</taxon>
        <taxon>Sphingomonadales</taxon>
        <taxon>Sphingomonadaceae</taxon>
        <taxon>Sphingobium</taxon>
    </lineage>
</organism>
<protein>
    <submittedName>
        <fullName evidence="1">Uncharacterized protein</fullName>
    </submittedName>
</protein>
<dbReference type="EMBL" id="CP060122">
    <property type="protein sequence ID" value="QNG43656.1"/>
    <property type="molecule type" value="Genomic_DNA"/>
</dbReference>
<sequence>MAIINMLRGYRGSFNALERAILDELQRAIPEHVRRAFAQRLTSINMVQPILGGQEINLYERRNGKILFGSEGRVVSTDASILIATVELHSADEMSCLTASLFCGNGVLTSLEFNRPSGTVRISVCGRA</sequence>
<dbReference type="AlphaFoldDB" id="A0A9X7U4R8"/>
<dbReference type="Proteomes" id="UP000515377">
    <property type="component" value="Chromosome"/>
</dbReference>
<evidence type="ECO:0000313" key="2">
    <source>
        <dbReference type="Proteomes" id="UP000515377"/>
    </source>
</evidence>
<gene>
    <name evidence="1" type="ORF">H3V42_17075</name>
</gene>
<evidence type="ECO:0000313" key="1">
    <source>
        <dbReference type="EMBL" id="QNG43656.1"/>
    </source>
</evidence>